<reference evidence="2 3" key="1">
    <citation type="submission" date="2021-10" db="EMBL/GenBank/DDBJ databases">
        <title>Anaerobic single-cell dispensing facilitates the cultivation of human gut bacteria.</title>
        <authorList>
            <person name="Afrizal A."/>
        </authorList>
    </citation>
    <scope>NUCLEOTIDE SEQUENCE [LARGE SCALE GENOMIC DNA]</scope>
    <source>
        <strain evidence="2 3">CLA-AA-H246</strain>
    </source>
</reference>
<comment type="caution">
    <text evidence="2">The sequence shown here is derived from an EMBL/GenBank/DDBJ whole genome shotgun (WGS) entry which is preliminary data.</text>
</comment>
<accession>A0ABS8EV91</accession>
<sequence length="277" mass="31616">MKKKRPDDTIRKRICFLFLAVLVLFVGMAIFHHEKRKYALHDRVIEMEHFRSMQAGGSLQEETAELQKQSGLSKGKLLALAFAGAQASFPKKMPTIDELQQTAKWMYRYRPKQYEMLENAFCAVWDDLVCFPVKCRVSYEDSWMEERTYGGKRGHEGTDLMPPTNQRGFYPVFSATAGTVEHMGWLQKGGWRIGIRSEQGGYFYYAHLSEYAPRMEEGKTVEAGEMLGYMGDSGYGEEGTVGQFAVHLHFGIYIQTADGQEVSVDPYWILKGLEGEP</sequence>
<dbReference type="CDD" id="cd12797">
    <property type="entry name" value="M23_peptidase"/>
    <property type="match status" value="1"/>
</dbReference>
<dbReference type="InterPro" id="IPR016047">
    <property type="entry name" value="M23ase_b-sheet_dom"/>
</dbReference>
<dbReference type="EMBL" id="JAJEQE010000021">
    <property type="protein sequence ID" value="MCC2149111.1"/>
    <property type="molecule type" value="Genomic_DNA"/>
</dbReference>
<dbReference type="Gene3D" id="2.70.70.10">
    <property type="entry name" value="Glucose Permease (Domain IIA)"/>
    <property type="match status" value="1"/>
</dbReference>
<feature type="domain" description="M23ase beta-sheet core" evidence="1">
    <location>
        <begin position="154"/>
        <end position="255"/>
    </location>
</feature>
<dbReference type="InterPro" id="IPR011055">
    <property type="entry name" value="Dup_hybrid_motif"/>
</dbReference>
<gene>
    <name evidence="2" type="ORF">LKD42_07555</name>
</gene>
<dbReference type="InterPro" id="IPR050570">
    <property type="entry name" value="Cell_wall_metabolism_enzyme"/>
</dbReference>
<organism evidence="2 3">
    <name type="scientific">Hominisplanchenecus faecis</name>
    <dbReference type="NCBI Taxonomy" id="2885351"/>
    <lineage>
        <taxon>Bacteria</taxon>
        <taxon>Bacillati</taxon>
        <taxon>Bacillota</taxon>
        <taxon>Clostridia</taxon>
        <taxon>Lachnospirales</taxon>
        <taxon>Lachnospiraceae</taxon>
        <taxon>Hominisplanchenecus</taxon>
    </lineage>
</organism>
<proteinExistence type="predicted"/>
<evidence type="ECO:0000313" key="3">
    <source>
        <dbReference type="Proteomes" id="UP001299235"/>
    </source>
</evidence>
<dbReference type="Proteomes" id="UP001299235">
    <property type="component" value="Unassembled WGS sequence"/>
</dbReference>
<evidence type="ECO:0000259" key="1">
    <source>
        <dbReference type="Pfam" id="PF01551"/>
    </source>
</evidence>
<dbReference type="RefSeq" id="WP_248835309.1">
    <property type="nucleotide sequence ID" value="NZ_JAJEQE010000021.1"/>
</dbReference>
<keyword evidence="3" id="KW-1185">Reference proteome</keyword>
<dbReference type="Pfam" id="PF01551">
    <property type="entry name" value="Peptidase_M23"/>
    <property type="match status" value="1"/>
</dbReference>
<dbReference type="PANTHER" id="PTHR21666">
    <property type="entry name" value="PEPTIDASE-RELATED"/>
    <property type="match status" value="1"/>
</dbReference>
<name>A0ABS8EV91_9FIRM</name>
<dbReference type="PANTHER" id="PTHR21666:SF268">
    <property type="entry name" value="PEPTIDASE M23 DOMAIN-CONTAINING PROTEIN"/>
    <property type="match status" value="1"/>
</dbReference>
<protein>
    <submittedName>
        <fullName evidence="2">M23 family metallopeptidase</fullName>
    </submittedName>
</protein>
<dbReference type="SUPFAM" id="SSF51261">
    <property type="entry name" value="Duplicated hybrid motif"/>
    <property type="match status" value="1"/>
</dbReference>
<evidence type="ECO:0000313" key="2">
    <source>
        <dbReference type="EMBL" id="MCC2149111.1"/>
    </source>
</evidence>